<keyword evidence="6 10" id="KW-0067">ATP-binding</keyword>
<dbReference type="GO" id="GO:0005886">
    <property type="term" value="C:plasma membrane"/>
    <property type="evidence" value="ECO:0007669"/>
    <property type="project" value="UniProtKB-SubCell"/>
</dbReference>
<evidence type="ECO:0000256" key="7">
    <source>
        <dbReference type="ARBA" id="ARBA00023136"/>
    </source>
</evidence>
<dbReference type="InterPro" id="IPR013563">
    <property type="entry name" value="Oligopep_ABC_C"/>
</dbReference>
<evidence type="ECO:0000259" key="9">
    <source>
        <dbReference type="PROSITE" id="PS50893"/>
    </source>
</evidence>
<name>A0A9Q2W256_9MICO</name>
<reference evidence="10" key="1">
    <citation type="submission" date="2021-05" db="EMBL/GenBank/DDBJ databases">
        <title>Whole genome sequence of Curtobacterium flaccumfaciens pv. flaccumfaciens strain CFBP 3417.</title>
        <authorList>
            <person name="Osdaghi E."/>
            <person name="Taghouti G."/>
            <person name="Portier P."/>
            <person name="Fazliarab A."/>
            <person name="Taghavi S.M."/>
            <person name="Briand M."/>
            <person name="Le-Saux M."/>
            <person name="Jacques M.-A."/>
        </authorList>
    </citation>
    <scope>NUCLEOTIDE SEQUENCE</scope>
    <source>
        <strain evidence="10">CFBP 3417</strain>
    </source>
</reference>
<evidence type="ECO:0000256" key="4">
    <source>
        <dbReference type="ARBA" id="ARBA00022475"/>
    </source>
</evidence>
<organism evidence="10 11">
    <name type="scientific">Curtobacterium flaccumfaciens pv. flaccumfaciens</name>
    <dbReference type="NCBI Taxonomy" id="138532"/>
    <lineage>
        <taxon>Bacteria</taxon>
        <taxon>Bacillati</taxon>
        <taxon>Actinomycetota</taxon>
        <taxon>Actinomycetes</taxon>
        <taxon>Micrococcales</taxon>
        <taxon>Microbacteriaceae</taxon>
        <taxon>Curtobacterium</taxon>
    </lineage>
</organism>
<protein>
    <submittedName>
        <fullName evidence="10">ABC transporter ATP-binding protein</fullName>
    </submittedName>
</protein>
<dbReference type="PROSITE" id="PS50893">
    <property type="entry name" value="ABC_TRANSPORTER_2"/>
    <property type="match status" value="2"/>
</dbReference>
<evidence type="ECO:0000256" key="8">
    <source>
        <dbReference type="SAM" id="MobiDB-lite"/>
    </source>
</evidence>
<dbReference type="PANTHER" id="PTHR43297:SF2">
    <property type="entry name" value="DIPEPTIDE TRANSPORT ATP-BINDING PROTEIN DPPD"/>
    <property type="match status" value="1"/>
</dbReference>
<feature type="compositionally biased region" description="Low complexity" evidence="8">
    <location>
        <begin position="289"/>
        <end position="299"/>
    </location>
</feature>
<evidence type="ECO:0000313" key="10">
    <source>
        <dbReference type="EMBL" id="MBT1541952.1"/>
    </source>
</evidence>
<gene>
    <name evidence="10" type="ORF">KK103_09280</name>
</gene>
<proteinExistence type="inferred from homology"/>
<dbReference type="GO" id="GO:0005524">
    <property type="term" value="F:ATP binding"/>
    <property type="evidence" value="ECO:0007669"/>
    <property type="project" value="UniProtKB-KW"/>
</dbReference>
<dbReference type="InterPro" id="IPR003593">
    <property type="entry name" value="AAA+_ATPase"/>
</dbReference>
<dbReference type="Pfam" id="PF08352">
    <property type="entry name" value="oligo_HPY"/>
    <property type="match status" value="2"/>
</dbReference>
<dbReference type="InterPro" id="IPR027417">
    <property type="entry name" value="P-loop_NTPase"/>
</dbReference>
<dbReference type="Proteomes" id="UP000709437">
    <property type="component" value="Unassembled WGS sequence"/>
</dbReference>
<comment type="subcellular location">
    <subcellularLocation>
        <location evidence="1">Cell membrane</location>
        <topology evidence="1">Peripheral membrane protein</topology>
    </subcellularLocation>
</comment>
<dbReference type="NCBIfam" id="NF007739">
    <property type="entry name" value="PRK10419.1"/>
    <property type="match status" value="2"/>
</dbReference>
<evidence type="ECO:0000313" key="11">
    <source>
        <dbReference type="Proteomes" id="UP000709437"/>
    </source>
</evidence>
<accession>A0A9Q2W256</accession>
<dbReference type="RefSeq" id="WP_214563063.1">
    <property type="nucleotide sequence ID" value="NZ_JAHEWX010000010.1"/>
</dbReference>
<keyword evidence="4" id="KW-1003">Cell membrane</keyword>
<dbReference type="NCBIfam" id="NF008453">
    <property type="entry name" value="PRK11308.1"/>
    <property type="match status" value="2"/>
</dbReference>
<evidence type="ECO:0000256" key="1">
    <source>
        <dbReference type="ARBA" id="ARBA00004202"/>
    </source>
</evidence>
<dbReference type="Pfam" id="PF00005">
    <property type="entry name" value="ABC_tran"/>
    <property type="match status" value="2"/>
</dbReference>
<dbReference type="PROSITE" id="PS00211">
    <property type="entry name" value="ABC_TRANSPORTER_1"/>
    <property type="match status" value="2"/>
</dbReference>
<evidence type="ECO:0000256" key="6">
    <source>
        <dbReference type="ARBA" id="ARBA00022840"/>
    </source>
</evidence>
<feature type="domain" description="ABC transporter" evidence="9">
    <location>
        <begin position="6"/>
        <end position="253"/>
    </location>
</feature>
<feature type="domain" description="ABC transporter" evidence="9">
    <location>
        <begin position="333"/>
        <end position="574"/>
    </location>
</feature>
<dbReference type="GO" id="GO:0015833">
    <property type="term" value="P:peptide transport"/>
    <property type="evidence" value="ECO:0007669"/>
    <property type="project" value="InterPro"/>
</dbReference>
<evidence type="ECO:0000256" key="3">
    <source>
        <dbReference type="ARBA" id="ARBA00022448"/>
    </source>
</evidence>
<dbReference type="SMART" id="SM00382">
    <property type="entry name" value="AAA"/>
    <property type="match status" value="2"/>
</dbReference>
<dbReference type="GO" id="GO:0016887">
    <property type="term" value="F:ATP hydrolysis activity"/>
    <property type="evidence" value="ECO:0007669"/>
    <property type="project" value="InterPro"/>
</dbReference>
<dbReference type="EMBL" id="JAHEWX010000010">
    <property type="protein sequence ID" value="MBT1541952.1"/>
    <property type="molecule type" value="Genomic_DNA"/>
</dbReference>
<comment type="caution">
    <text evidence="10">The sequence shown here is derived from an EMBL/GenBank/DDBJ whole genome shotgun (WGS) entry which is preliminary data.</text>
</comment>
<dbReference type="PANTHER" id="PTHR43297">
    <property type="entry name" value="OLIGOPEPTIDE TRANSPORT ATP-BINDING PROTEIN APPD"/>
    <property type="match status" value="1"/>
</dbReference>
<keyword evidence="7" id="KW-0472">Membrane</keyword>
<dbReference type="InterPro" id="IPR050388">
    <property type="entry name" value="ABC_Ni/Peptide_Import"/>
</dbReference>
<dbReference type="Gene3D" id="3.40.50.300">
    <property type="entry name" value="P-loop containing nucleotide triphosphate hydrolases"/>
    <property type="match status" value="2"/>
</dbReference>
<dbReference type="CDD" id="cd03257">
    <property type="entry name" value="ABC_NikE_OppD_transporters"/>
    <property type="match status" value="2"/>
</dbReference>
<evidence type="ECO:0000256" key="5">
    <source>
        <dbReference type="ARBA" id="ARBA00022741"/>
    </source>
</evidence>
<dbReference type="AlphaFoldDB" id="A0A9Q2W256"/>
<dbReference type="InterPro" id="IPR017871">
    <property type="entry name" value="ABC_transporter-like_CS"/>
</dbReference>
<feature type="region of interest" description="Disordered" evidence="8">
    <location>
        <begin position="263"/>
        <end position="332"/>
    </location>
</feature>
<comment type="similarity">
    <text evidence="2">Belongs to the ABC transporter superfamily.</text>
</comment>
<dbReference type="InterPro" id="IPR003439">
    <property type="entry name" value="ABC_transporter-like_ATP-bd"/>
</dbReference>
<dbReference type="SUPFAM" id="SSF52540">
    <property type="entry name" value="P-loop containing nucleoside triphosphate hydrolases"/>
    <property type="match status" value="2"/>
</dbReference>
<evidence type="ECO:0000256" key="2">
    <source>
        <dbReference type="ARBA" id="ARBA00005417"/>
    </source>
</evidence>
<keyword evidence="3" id="KW-0813">Transport</keyword>
<sequence>MTDPILQVEGLRVAFGDAEPVVRDVSFDLTPGRVLALVGESGSGKSVSAMSVLGLLPTQATVSGSARFRGEELIGAPTETVRAVRGAGIGVVFQEPMNSFTPVLSIGTQIAEAVRVHRSGLDRAGVTARVDELLRDAGLADPERIRKAYPHELSGGQLQRAMIAMALAGDPVALFADEPTTALDVTVQAGILDLLRRLGRERSLAVLLITHDMGVVADVADDLLVLRRGDPVEHGTVAEVFAHPTADYTRELLAAVPSLEARGSSAEPLASTETRPAGPDAAPASRNLSADASTASAPADVDDASRASPHRHGRPAAGASDRNRRRGPSPLVARLRDVAVRYSRRGGPTVSGIDLDLHAGETVGLVGESGSGKSTIGRALAGLVPVVAGSVEVDGSDLRTARGRRLRELRSRVGIVFQDPASSLNPRQTIGWSIAEPLLVHGTDSAAERAERVRELLIAVQLDPTWAERFPHQLSGGQRQRVAVARALALRPALVIADEPTSALDVTVQAAVLDLLAGLQQEFGFGMLLISHDLAVVRQLADQVIVLRDGRIVERGSTDAVLDDPQQDYTRMLLAAAPVADPVRQAARREAWRAWEGVAS</sequence>
<keyword evidence="5" id="KW-0547">Nucleotide-binding</keyword>